<evidence type="ECO:0000259" key="4">
    <source>
        <dbReference type="PROSITE" id="PS51063"/>
    </source>
</evidence>
<keyword evidence="1" id="KW-0805">Transcription regulation</keyword>
<dbReference type="SUPFAM" id="SSF46785">
    <property type="entry name" value="Winged helix' DNA-binding domain"/>
    <property type="match status" value="1"/>
</dbReference>
<feature type="domain" description="HTH crp-type" evidence="4">
    <location>
        <begin position="153"/>
        <end position="219"/>
    </location>
</feature>
<dbReference type="SMART" id="SM00419">
    <property type="entry name" value="HTH_CRP"/>
    <property type="match status" value="1"/>
</dbReference>
<dbReference type="Pfam" id="PF00027">
    <property type="entry name" value="cNMP_binding"/>
    <property type="match status" value="1"/>
</dbReference>
<dbReference type="InterPro" id="IPR036388">
    <property type="entry name" value="WH-like_DNA-bd_sf"/>
</dbReference>
<dbReference type="InterPro" id="IPR014710">
    <property type="entry name" value="RmlC-like_jellyroll"/>
</dbReference>
<keyword evidence="6" id="KW-1185">Reference proteome</keyword>
<dbReference type="Gene3D" id="1.10.10.10">
    <property type="entry name" value="Winged helix-like DNA-binding domain superfamily/Winged helix DNA-binding domain"/>
    <property type="match status" value="1"/>
</dbReference>
<dbReference type="EMBL" id="ABYI02000019">
    <property type="protein sequence ID" value="EEG74611.1"/>
    <property type="molecule type" value="Genomic_DNA"/>
</dbReference>
<keyword evidence="3" id="KW-0804">Transcription</keyword>
<protein>
    <submittedName>
        <fullName evidence="5">Transcriptional regulator, Crp/Fnr family</fullName>
    </submittedName>
</protein>
<dbReference type="HOGENOM" id="CLU_075053_7_2_9"/>
<dbReference type="Gene3D" id="2.60.120.10">
    <property type="entry name" value="Jelly Rolls"/>
    <property type="match status" value="1"/>
</dbReference>
<dbReference type="OrthoDB" id="9776746at2"/>
<reference evidence="5" key="2">
    <citation type="submission" date="2013-06" db="EMBL/GenBank/DDBJ databases">
        <title>Draft genome sequence of Clostridium hylemonae (DSM 15053).</title>
        <authorList>
            <person name="Sudarsanam P."/>
            <person name="Ley R."/>
            <person name="Guruge J."/>
            <person name="Turnbaugh P.J."/>
            <person name="Mahowald M."/>
            <person name="Liep D."/>
            <person name="Gordon J."/>
        </authorList>
    </citation>
    <scope>NUCLEOTIDE SEQUENCE</scope>
    <source>
        <strain evidence="5">DSM 15053</strain>
    </source>
</reference>
<evidence type="ECO:0000256" key="3">
    <source>
        <dbReference type="ARBA" id="ARBA00023163"/>
    </source>
</evidence>
<dbReference type="PANTHER" id="PTHR24567">
    <property type="entry name" value="CRP FAMILY TRANSCRIPTIONAL REGULATORY PROTEIN"/>
    <property type="match status" value="1"/>
</dbReference>
<proteinExistence type="predicted"/>
<evidence type="ECO:0000313" key="5">
    <source>
        <dbReference type="EMBL" id="EEG74611.1"/>
    </source>
</evidence>
<dbReference type="InterPro" id="IPR000595">
    <property type="entry name" value="cNMP-bd_dom"/>
</dbReference>
<dbReference type="InterPro" id="IPR012318">
    <property type="entry name" value="HTH_CRP"/>
</dbReference>
<reference evidence="5" key="1">
    <citation type="submission" date="2009-02" db="EMBL/GenBank/DDBJ databases">
        <authorList>
            <person name="Fulton L."/>
            <person name="Clifton S."/>
            <person name="Fulton B."/>
            <person name="Xu J."/>
            <person name="Minx P."/>
            <person name="Pepin K.H."/>
            <person name="Johnson M."/>
            <person name="Bhonagiri V."/>
            <person name="Nash W.E."/>
            <person name="Mardis E.R."/>
            <person name="Wilson R.K."/>
        </authorList>
    </citation>
    <scope>NUCLEOTIDE SEQUENCE [LARGE SCALE GENOMIC DNA]</scope>
    <source>
        <strain evidence="5">DSM 15053</strain>
    </source>
</reference>
<name>C0BZN3_9FIRM</name>
<dbReference type="Proteomes" id="UP000004893">
    <property type="component" value="Unassembled WGS sequence"/>
</dbReference>
<dbReference type="AlphaFoldDB" id="C0BZN3"/>
<dbReference type="SUPFAM" id="SSF51206">
    <property type="entry name" value="cAMP-binding domain-like"/>
    <property type="match status" value="1"/>
</dbReference>
<dbReference type="GO" id="GO:0005829">
    <property type="term" value="C:cytosol"/>
    <property type="evidence" value="ECO:0007669"/>
    <property type="project" value="TreeGrafter"/>
</dbReference>
<dbReference type="PANTHER" id="PTHR24567:SF74">
    <property type="entry name" value="HTH-TYPE TRANSCRIPTIONAL REGULATOR ARCR"/>
    <property type="match status" value="1"/>
</dbReference>
<dbReference type="STRING" id="553973.CLOHYLEM_05275"/>
<dbReference type="RefSeq" id="WP_006442610.1">
    <property type="nucleotide sequence ID" value="NZ_CP036524.1"/>
</dbReference>
<evidence type="ECO:0000313" key="6">
    <source>
        <dbReference type="Proteomes" id="UP000004893"/>
    </source>
</evidence>
<dbReference type="PROSITE" id="PS51063">
    <property type="entry name" value="HTH_CRP_2"/>
    <property type="match status" value="1"/>
</dbReference>
<keyword evidence="2" id="KW-0238">DNA-binding</keyword>
<gene>
    <name evidence="5" type="ORF">CLOHYLEM_05275</name>
</gene>
<dbReference type="Pfam" id="PF13545">
    <property type="entry name" value="HTH_Crp_2"/>
    <property type="match status" value="1"/>
</dbReference>
<accession>C0BZN3</accession>
<dbReference type="InterPro" id="IPR036390">
    <property type="entry name" value="WH_DNA-bd_sf"/>
</dbReference>
<comment type="caution">
    <text evidence="5">The sequence shown here is derived from an EMBL/GenBank/DDBJ whole genome shotgun (WGS) entry which is preliminary data.</text>
</comment>
<dbReference type="InterPro" id="IPR018490">
    <property type="entry name" value="cNMP-bd_dom_sf"/>
</dbReference>
<dbReference type="eggNOG" id="COG0664">
    <property type="taxonomic scope" value="Bacteria"/>
</dbReference>
<evidence type="ECO:0000256" key="2">
    <source>
        <dbReference type="ARBA" id="ARBA00023125"/>
    </source>
</evidence>
<dbReference type="CDD" id="cd00038">
    <property type="entry name" value="CAP_ED"/>
    <property type="match status" value="1"/>
</dbReference>
<dbReference type="GO" id="GO:0003700">
    <property type="term" value="F:DNA-binding transcription factor activity"/>
    <property type="evidence" value="ECO:0007669"/>
    <property type="project" value="TreeGrafter"/>
</dbReference>
<dbReference type="GO" id="GO:0003677">
    <property type="term" value="F:DNA binding"/>
    <property type="evidence" value="ECO:0007669"/>
    <property type="project" value="UniProtKB-KW"/>
</dbReference>
<organism evidence="5 6">
    <name type="scientific">[Clostridium] hylemonae DSM 15053</name>
    <dbReference type="NCBI Taxonomy" id="553973"/>
    <lineage>
        <taxon>Bacteria</taxon>
        <taxon>Bacillati</taxon>
        <taxon>Bacillota</taxon>
        <taxon>Clostridia</taxon>
        <taxon>Lachnospirales</taxon>
        <taxon>Lachnospiraceae</taxon>
    </lineage>
</organism>
<sequence length="225" mass="25654">MLKQQEDIKLLKETLTFWNQLTDIQQKMLIESAVSSSYPKGKILHSADYECIGTLIVKSGSLRVYILSEDGREITLYRINDGEICVLSASCVLQSITFDVYIDVVSDCELIQLCSKAFSAIIEGNIYAEAFTYKLTTERFSDVMWAMQQILFMSFDKRLAIFLLDEAASLHSDEIRLTHEQIARLMGSAREVVTRMLKYFSSEGYVELSRGTVRITDKNRLKALV</sequence>
<dbReference type="InterPro" id="IPR050397">
    <property type="entry name" value="Env_Response_Regulators"/>
</dbReference>
<evidence type="ECO:0000256" key="1">
    <source>
        <dbReference type="ARBA" id="ARBA00023015"/>
    </source>
</evidence>